<sequence length="135" mass="15348">MQESQPRGISLEGKRDATSNIAIGLWATDDMMNTLTRLQHTLPLSWESLEARHPGSWFPLDPDSLNRTCTVDLSLKWGRPACYMFDMKSLLYLANVGELSSKLGPIFSIHTPHPQPFSYYITEGIPTQSKHKKDW</sequence>
<dbReference type="Proteomes" id="UP000053573">
    <property type="component" value="Unassembled WGS sequence"/>
</dbReference>
<proteinExistence type="predicted"/>
<evidence type="ECO:0000313" key="1">
    <source>
        <dbReference type="EMBL" id="KLJ10875.1"/>
    </source>
</evidence>
<gene>
    <name evidence="1" type="ORF">EMPG_09812</name>
</gene>
<evidence type="ECO:0000313" key="2">
    <source>
        <dbReference type="Proteomes" id="UP000053573"/>
    </source>
</evidence>
<reference evidence="2" key="1">
    <citation type="journal article" date="2015" name="PLoS Genet.">
        <title>The dynamic genome and transcriptome of the human fungal pathogen Blastomyces and close relative Emmonsia.</title>
        <authorList>
            <person name="Munoz J.F."/>
            <person name="Gauthier G.M."/>
            <person name="Desjardins C.A."/>
            <person name="Gallo J.E."/>
            <person name="Holder J."/>
            <person name="Sullivan T.D."/>
            <person name="Marty A.J."/>
            <person name="Carmen J.C."/>
            <person name="Chen Z."/>
            <person name="Ding L."/>
            <person name="Gujja S."/>
            <person name="Magrini V."/>
            <person name="Misas E."/>
            <person name="Mitreva M."/>
            <person name="Priest M."/>
            <person name="Saif S."/>
            <person name="Whiston E.A."/>
            <person name="Young S."/>
            <person name="Zeng Q."/>
            <person name="Goldman W.E."/>
            <person name="Mardis E.R."/>
            <person name="Taylor J.W."/>
            <person name="McEwen J.G."/>
            <person name="Clay O.K."/>
            <person name="Klein B.S."/>
            <person name="Cuomo C.A."/>
        </authorList>
    </citation>
    <scope>NUCLEOTIDE SEQUENCE [LARGE SCALE GENOMIC DNA]</scope>
    <source>
        <strain evidence="2">UAMH 139</strain>
    </source>
</reference>
<keyword evidence="2" id="KW-1185">Reference proteome</keyword>
<protein>
    <submittedName>
        <fullName evidence="1">Uncharacterized protein</fullName>
    </submittedName>
</protein>
<dbReference type="EMBL" id="LDEV01001857">
    <property type="protein sequence ID" value="KLJ10875.1"/>
    <property type="molecule type" value="Genomic_DNA"/>
</dbReference>
<name>A0A0H1BHT9_9EURO</name>
<dbReference type="AlphaFoldDB" id="A0A0H1BHT9"/>
<comment type="caution">
    <text evidence="1">The sequence shown here is derived from an EMBL/GenBank/DDBJ whole genome shotgun (WGS) entry which is preliminary data.</text>
</comment>
<organism evidence="1 2">
    <name type="scientific">Blastomyces silverae</name>
    <dbReference type="NCBI Taxonomy" id="2060906"/>
    <lineage>
        <taxon>Eukaryota</taxon>
        <taxon>Fungi</taxon>
        <taxon>Dikarya</taxon>
        <taxon>Ascomycota</taxon>
        <taxon>Pezizomycotina</taxon>
        <taxon>Eurotiomycetes</taxon>
        <taxon>Eurotiomycetidae</taxon>
        <taxon>Onygenales</taxon>
        <taxon>Ajellomycetaceae</taxon>
        <taxon>Blastomyces</taxon>
    </lineage>
</organism>
<accession>A0A0H1BHT9</accession>